<feature type="coiled-coil region" evidence="1">
    <location>
        <begin position="275"/>
        <end position="309"/>
    </location>
</feature>
<feature type="compositionally biased region" description="Acidic residues" evidence="2">
    <location>
        <begin position="129"/>
        <end position="145"/>
    </location>
</feature>
<reference evidence="3 4" key="1">
    <citation type="journal article" date="2016" name="DNA Res.">
        <title>The draft genome of MD-2 pineapple using hybrid error correction of long reads.</title>
        <authorList>
            <person name="Redwan R.M."/>
            <person name="Saidin A."/>
            <person name="Kumar S.V."/>
        </authorList>
    </citation>
    <scope>NUCLEOTIDE SEQUENCE [LARGE SCALE GENOMIC DNA]</scope>
    <source>
        <strain evidence="4">cv. MD2</strain>
        <tissue evidence="3">Leaf</tissue>
    </source>
</reference>
<comment type="caution">
    <text evidence="3">The sequence shown here is derived from an EMBL/GenBank/DDBJ whole genome shotgun (WGS) entry which is preliminary data.</text>
</comment>
<gene>
    <name evidence="3" type="ORF">ACMD2_25831</name>
</gene>
<organism evidence="3 4">
    <name type="scientific">Ananas comosus</name>
    <name type="common">Pineapple</name>
    <name type="synonym">Ananas ananas</name>
    <dbReference type="NCBI Taxonomy" id="4615"/>
    <lineage>
        <taxon>Eukaryota</taxon>
        <taxon>Viridiplantae</taxon>
        <taxon>Streptophyta</taxon>
        <taxon>Embryophyta</taxon>
        <taxon>Tracheophyta</taxon>
        <taxon>Spermatophyta</taxon>
        <taxon>Magnoliopsida</taxon>
        <taxon>Liliopsida</taxon>
        <taxon>Poales</taxon>
        <taxon>Bromeliaceae</taxon>
        <taxon>Bromelioideae</taxon>
        <taxon>Ananas</taxon>
    </lineage>
</organism>
<feature type="region of interest" description="Disordered" evidence="2">
    <location>
        <begin position="109"/>
        <end position="145"/>
    </location>
</feature>
<evidence type="ECO:0000313" key="4">
    <source>
        <dbReference type="Proteomes" id="UP000092600"/>
    </source>
</evidence>
<protein>
    <submittedName>
        <fullName evidence="3">Alpha,alpha-trehalose-phosphate synthase (UDP-forming) 1</fullName>
    </submittedName>
</protein>
<keyword evidence="1" id="KW-0175">Coiled coil</keyword>
<dbReference type="Gene3D" id="3.40.50.2000">
    <property type="entry name" value="Glycogen Phosphorylase B"/>
    <property type="match status" value="1"/>
</dbReference>
<dbReference type="Proteomes" id="UP000092600">
    <property type="component" value="Unassembled WGS sequence"/>
</dbReference>
<dbReference type="STRING" id="4615.A0A199V8Y6"/>
<evidence type="ECO:0000256" key="2">
    <source>
        <dbReference type="SAM" id="MobiDB-lite"/>
    </source>
</evidence>
<evidence type="ECO:0000256" key="1">
    <source>
        <dbReference type="SAM" id="Coils"/>
    </source>
</evidence>
<evidence type="ECO:0000313" key="3">
    <source>
        <dbReference type="EMBL" id="OAY73341.1"/>
    </source>
</evidence>
<accession>A0A199V8Y6</accession>
<name>A0A199V8Y6_ANACO</name>
<sequence>MVWSHEDFHAYNYVRHFISACARILGLEGTPEGVKDQGKLTRVAAIQRGLNKHLIFQLVKSTSKNLRKRSEGRKGFSLGYTEWVFHGEPLTSSSSEAVQHAPSIIDCTNVQQDPACPENQPTSEREPSEDNPQEQEPTNVEDNDTLEIIDEQGNLKKKRGVTRAKDVWTLPSGQRIKNLSRIGKASRANHTTPHTIGSKSFARKRQEFEDLLGDLAKKASTFEFSNATKQIKESVFKDKKGEDRYGRVRGYGIGPTPTHIFGIQAHLRNVENENHDPMKKEVQRLQVQLQDMQNKHESEMNEIKSLLYRLVGQSVNSGAETSDSPSS</sequence>
<dbReference type="EMBL" id="LSRQ01002759">
    <property type="protein sequence ID" value="OAY73341.1"/>
    <property type="molecule type" value="Genomic_DNA"/>
</dbReference>
<proteinExistence type="predicted"/>
<dbReference type="AlphaFoldDB" id="A0A199V8Y6"/>